<evidence type="ECO:0000313" key="3">
    <source>
        <dbReference type="EMBL" id="GEC14318.1"/>
    </source>
</evidence>
<dbReference type="EMBL" id="BJNF01000002">
    <property type="protein sequence ID" value="GEC14318.1"/>
    <property type="molecule type" value="Genomic_DNA"/>
</dbReference>
<name>A0A4Y3W6V4_NITWI</name>
<sequence>MASYAGIFEAAQRACWMRPDAYRWIRPDAARFLAPGTDPRDVLPALQRKFNPDQPRVPAGNPDGGRWTDGGGGRLEQIQHRPNKRPIDLLEERSLGGHAIERHVGLSNASLLKAVNDAASYARRNGSAFGLREGSFPSLEAANKLVNSTIARNPDKVDKVVSGLSGKENLDAIFGSPTGSEAYAATEHSQPYIRETYGVRVVIVRDRRSEKRYRVETAFPQNLER</sequence>
<accession>A0A4Y3W6V4</accession>
<dbReference type="AlphaFoldDB" id="A0A4Y3W6V4"/>
<proteinExistence type="predicted"/>
<feature type="region of interest" description="Disordered" evidence="1">
    <location>
        <begin position="50"/>
        <end position="73"/>
    </location>
</feature>
<comment type="caution">
    <text evidence="3">The sequence shown here is derived from an EMBL/GenBank/DDBJ whole genome shotgun (WGS) entry which is preliminary data.</text>
</comment>
<evidence type="ECO:0000256" key="1">
    <source>
        <dbReference type="SAM" id="MobiDB-lite"/>
    </source>
</evidence>
<dbReference type="Proteomes" id="UP000318825">
    <property type="component" value="Unassembled WGS sequence"/>
</dbReference>
<feature type="domain" description="Bacterial CdiA-CT RNAse A" evidence="2">
    <location>
        <begin position="97"/>
        <end position="220"/>
    </location>
</feature>
<protein>
    <recommendedName>
        <fullName evidence="2">Bacterial CdiA-CT RNAse A domain-containing protein</fullName>
    </recommendedName>
</protein>
<dbReference type="Pfam" id="PF18431">
    <property type="entry name" value="RNAse_A_bac"/>
    <property type="match status" value="1"/>
</dbReference>
<dbReference type="RefSeq" id="WP_181410324.1">
    <property type="nucleotide sequence ID" value="NZ_BJNF01000002.1"/>
</dbReference>
<dbReference type="InterPro" id="IPR041436">
    <property type="entry name" value="RNAse_A_bac"/>
</dbReference>
<evidence type="ECO:0000313" key="4">
    <source>
        <dbReference type="Proteomes" id="UP000318825"/>
    </source>
</evidence>
<reference evidence="3 4" key="1">
    <citation type="submission" date="2019-06" db="EMBL/GenBank/DDBJ databases">
        <title>Whole genome shotgun sequence of Nitrobacter winogradskyi NBRC 14297.</title>
        <authorList>
            <person name="Hosoyama A."/>
            <person name="Uohara A."/>
            <person name="Ohji S."/>
            <person name="Ichikawa N."/>
        </authorList>
    </citation>
    <scope>NUCLEOTIDE SEQUENCE [LARGE SCALE GENOMIC DNA]</scope>
    <source>
        <strain evidence="3 4">NBRC 14297</strain>
    </source>
</reference>
<gene>
    <name evidence="3" type="ORF">NWI01_02100</name>
</gene>
<evidence type="ECO:0000259" key="2">
    <source>
        <dbReference type="Pfam" id="PF18431"/>
    </source>
</evidence>
<organism evidence="3 4">
    <name type="scientific">Nitrobacter winogradskyi</name>
    <name type="common">Nitrobacter agilis</name>
    <dbReference type="NCBI Taxonomy" id="913"/>
    <lineage>
        <taxon>Bacteria</taxon>
        <taxon>Pseudomonadati</taxon>
        <taxon>Pseudomonadota</taxon>
        <taxon>Alphaproteobacteria</taxon>
        <taxon>Hyphomicrobiales</taxon>
        <taxon>Nitrobacteraceae</taxon>
        <taxon>Nitrobacter</taxon>
    </lineage>
</organism>